<dbReference type="InterPro" id="IPR036866">
    <property type="entry name" value="RibonucZ/Hydroxyglut_hydro"/>
</dbReference>
<dbReference type="SUPFAM" id="SSF56281">
    <property type="entry name" value="Metallo-hydrolase/oxidoreductase"/>
    <property type="match status" value="1"/>
</dbReference>
<dbReference type="Gene3D" id="3.60.15.10">
    <property type="entry name" value="Ribonuclease Z/Hydroxyacylglutathione hydrolase-like"/>
    <property type="match status" value="1"/>
</dbReference>
<evidence type="ECO:0008006" key="2">
    <source>
        <dbReference type="Google" id="ProtNLM"/>
    </source>
</evidence>
<dbReference type="InterPro" id="IPR050114">
    <property type="entry name" value="UPF0173_UPF0282_UlaG_hydrolase"/>
</dbReference>
<gene>
    <name evidence="1" type="ORF">METZ01_LOCUS191126</name>
</gene>
<dbReference type="AlphaFoldDB" id="A0A382DJR7"/>
<name>A0A382DJR7_9ZZZZ</name>
<organism evidence="1">
    <name type="scientific">marine metagenome</name>
    <dbReference type="NCBI Taxonomy" id="408172"/>
    <lineage>
        <taxon>unclassified sequences</taxon>
        <taxon>metagenomes</taxon>
        <taxon>ecological metagenomes</taxon>
    </lineage>
</organism>
<accession>A0A382DJR7</accession>
<reference evidence="1" key="1">
    <citation type="submission" date="2018-05" db="EMBL/GenBank/DDBJ databases">
        <authorList>
            <person name="Lanie J.A."/>
            <person name="Ng W.-L."/>
            <person name="Kazmierczak K.M."/>
            <person name="Andrzejewski T.M."/>
            <person name="Davidsen T.M."/>
            <person name="Wayne K.J."/>
            <person name="Tettelin H."/>
            <person name="Glass J.I."/>
            <person name="Rusch D."/>
            <person name="Podicherti R."/>
            <person name="Tsui H.-C.T."/>
            <person name="Winkler M.E."/>
        </authorList>
    </citation>
    <scope>NUCLEOTIDE SEQUENCE</scope>
</reference>
<feature type="non-terminal residue" evidence="1">
    <location>
        <position position="226"/>
    </location>
</feature>
<dbReference type="Pfam" id="PF13483">
    <property type="entry name" value="Lactamase_B_3"/>
    <property type="match status" value="1"/>
</dbReference>
<protein>
    <recommendedName>
        <fullName evidence="2">Metallo-beta-lactamase domain-containing protein</fullName>
    </recommendedName>
</protein>
<dbReference type="EMBL" id="UINC01039579">
    <property type="protein sequence ID" value="SVB38272.1"/>
    <property type="molecule type" value="Genomic_DNA"/>
</dbReference>
<dbReference type="PANTHER" id="PTHR43546">
    <property type="entry name" value="UPF0173 METAL-DEPENDENT HYDROLASE MJ1163-RELATED"/>
    <property type="match status" value="1"/>
</dbReference>
<sequence length="226" mass="26198">MKVKYISSACIQVETSDVSILCDPWFTQGIYDGSWFSFPLIDPFDFIDEPDYIYVSHIHPDHYDPGFLHQLFEKFGPKPILIPDFEKNYLFLKGKADGLELTPTRVMHSGNTSFYIEENDMGSISDIDSALIVYDKFLKKSVLNLNDCIFNKPHVKKLQSILNRFSDGLDLLACGYTGASSYPQTYFDIHNQRETLIEKANEKKQQGFDRYKSFTDFFNARHHLPY</sequence>
<evidence type="ECO:0000313" key="1">
    <source>
        <dbReference type="EMBL" id="SVB38272.1"/>
    </source>
</evidence>
<proteinExistence type="predicted"/>